<dbReference type="InterPro" id="IPR000014">
    <property type="entry name" value="PAS"/>
</dbReference>
<evidence type="ECO:0000313" key="14">
    <source>
        <dbReference type="Proteomes" id="UP000193006"/>
    </source>
</evidence>
<dbReference type="SUPFAM" id="SSF55874">
    <property type="entry name" value="ATPase domain of HSP90 chaperone/DNA topoisomerase II/histidine kinase"/>
    <property type="match status" value="1"/>
</dbReference>
<dbReference type="Pfam" id="PF02518">
    <property type="entry name" value="HATPase_c"/>
    <property type="match status" value="1"/>
</dbReference>
<dbReference type="PROSITE" id="PS50112">
    <property type="entry name" value="PAS"/>
    <property type="match status" value="3"/>
</dbReference>
<protein>
    <recommendedName>
        <fullName evidence="2">histidine kinase</fullName>
        <ecNumber evidence="2">2.7.13.3</ecNumber>
    </recommendedName>
</protein>
<reference evidence="13 14" key="1">
    <citation type="submission" date="2017-04" db="EMBL/GenBank/DDBJ databases">
        <title>Bacillus krulwichiae AM31D Genome sequencing and assembly.</title>
        <authorList>
            <person name="Krulwich T.A."/>
            <person name="Anastor L."/>
            <person name="Ehrlich R."/>
            <person name="Ehrlich G.D."/>
            <person name="Janto B."/>
        </authorList>
    </citation>
    <scope>NUCLEOTIDE SEQUENCE [LARGE SCALE GENOMIC DNA]</scope>
    <source>
        <strain evidence="13 14">AM31D</strain>
    </source>
</reference>
<dbReference type="Gene3D" id="1.10.287.130">
    <property type="match status" value="1"/>
</dbReference>
<dbReference type="InterPro" id="IPR013767">
    <property type="entry name" value="PAS_fold"/>
</dbReference>
<dbReference type="SMART" id="SM00086">
    <property type="entry name" value="PAC"/>
    <property type="match status" value="3"/>
</dbReference>
<proteinExistence type="predicted"/>
<feature type="domain" description="PAS" evidence="11">
    <location>
        <begin position="250"/>
        <end position="296"/>
    </location>
</feature>
<dbReference type="InterPro" id="IPR004358">
    <property type="entry name" value="Sig_transdc_His_kin-like_C"/>
</dbReference>
<dbReference type="Gene3D" id="3.30.450.20">
    <property type="entry name" value="PAS domain"/>
    <property type="match status" value="3"/>
</dbReference>
<dbReference type="PRINTS" id="PR00344">
    <property type="entry name" value="BCTRLSENSOR"/>
</dbReference>
<organism evidence="13 14">
    <name type="scientific">Halalkalibacter krulwichiae</name>
    <dbReference type="NCBI Taxonomy" id="199441"/>
    <lineage>
        <taxon>Bacteria</taxon>
        <taxon>Bacillati</taxon>
        <taxon>Bacillota</taxon>
        <taxon>Bacilli</taxon>
        <taxon>Bacillales</taxon>
        <taxon>Bacillaceae</taxon>
        <taxon>Halalkalibacter</taxon>
    </lineage>
</organism>
<gene>
    <name evidence="13" type="primary">kinA_6</name>
    <name evidence="13" type="ORF">BkAM31D_24110</name>
</gene>
<dbReference type="GO" id="GO:0005524">
    <property type="term" value="F:ATP binding"/>
    <property type="evidence" value="ECO:0007669"/>
    <property type="project" value="UniProtKB-KW"/>
</dbReference>
<keyword evidence="3" id="KW-0597">Phosphoprotein</keyword>
<dbReference type="GO" id="GO:0030435">
    <property type="term" value="P:sporulation resulting in formation of a cellular spore"/>
    <property type="evidence" value="ECO:0007669"/>
    <property type="project" value="UniProtKB-KW"/>
</dbReference>
<dbReference type="SMART" id="SM00388">
    <property type="entry name" value="HisKA"/>
    <property type="match status" value="1"/>
</dbReference>
<sequence length="595" mass="67419">MKTFDPKAISQSFHLAAVGMAIIDLEGRWIDVNRAFCELVGYSEGELLLTSYFELSRPDDEELERSYLEQMWSDKLPFYQVEKCFFHKSGYDIVSSVNGTLVYDEDNNPSSILLQIHNLTQIDRPNKEQAYRFLVENTLDVIVRLTPELHFQYVTPNAFTMFGYHPEELVGTPFSHFVHPEDMKKINESGLLSQFFSRSLTFRFIKKDGSFIWIETKCNDIYSEGEKIETISVFRNINKRNLAEVNLLNSEKKVRAIFESANDAIIVVDEKMTIINWNKAAERLFGYTNQEAVGQNTNLIFKSCSKSKYINGVELYQELGAAKKTIEVAAVSRDGTEIPVEITLSSWKVDGEVFLSAMVRDVTTRKKTEEILLNSEKLTVAGQFAAGIAHEIRNPLTSINGFLQLLRHELSEEPYYFPIIIKEINRIEVILSELLLLAKPQRTTDRKVDLTKVAKQIATLTSAHATLYDIEIIMEVEEGSSYTLLGDENQIKQTLINFLKNAIEAMPNGGEVKLQMTTNESNEIVIKVVDQGVGIPPEQLSKIGNPFFTTKETGTGLGFMISKQIVENHQGKLEILSEVDIGTTIEITFPQVTVQ</sequence>
<dbReference type="EC" id="2.7.13.3" evidence="2"/>
<dbReference type="KEGG" id="bkw:BkAM31D_24110"/>
<evidence type="ECO:0000256" key="3">
    <source>
        <dbReference type="ARBA" id="ARBA00022553"/>
    </source>
</evidence>
<feature type="domain" description="PAC" evidence="12">
    <location>
        <begin position="324"/>
        <end position="374"/>
    </location>
</feature>
<dbReference type="CDD" id="cd00082">
    <property type="entry name" value="HisKA"/>
    <property type="match status" value="1"/>
</dbReference>
<name>A0A1X9MLG1_9BACI</name>
<dbReference type="FunFam" id="1.10.287.130:FF:000040">
    <property type="entry name" value="PAS domain-containing sensor histidine kinase"/>
    <property type="match status" value="1"/>
</dbReference>
<dbReference type="InterPro" id="IPR003661">
    <property type="entry name" value="HisK_dim/P_dom"/>
</dbReference>
<evidence type="ECO:0000256" key="4">
    <source>
        <dbReference type="ARBA" id="ARBA00022679"/>
    </source>
</evidence>
<dbReference type="InterPro" id="IPR035965">
    <property type="entry name" value="PAS-like_dom_sf"/>
</dbReference>
<evidence type="ECO:0000259" key="11">
    <source>
        <dbReference type="PROSITE" id="PS50112"/>
    </source>
</evidence>
<dbReference type="EMBL" id="CP020814">
    <property type="protein sequence ID" value="ARK32691.1"/>
    <property type="molecule type" value="Genomic_DNA"/>
</dbReference>
<keyword evidence="7" id="KW-0067">ATP-binding</keyword>
<keyword evidence="14" id="KW-1185">Reference proteome</keyword>
<dbReference type="PANTHER" id="PTHR43065">
    <property type="entry name" value="SENSOR HISTIDINE KINASE"/>
    <property type="match status" value="1"/>
</dbReference>
<keyword evidence="8" id="KW-0749">Sporulation</keyword>
<evidence type="ECO:0000313" key="13">
    <source>
        <dbReference type="EMBL" id="ARK32691.1"/>
    </source>
</evidence>
<evidence type="ECO:0000256" key="9">
    <source>
        <dbReference type="ARBA" id="ARBA00023012"/>
    </source>
</evidence>
<dbReference type="AlphaFoldDB" id="A0A1X9MLG1"/>
<dbReference type="SUPFAM" id="SSF55785">
    <property type="entry name" value="PYP-like sensor domain (PAS domain)"/>
    <property type="match status" value="3"/>
</dbReference>
<dbReference type="Pfam" id="PF08447">
    <property type="entry name" value="PAS_3"/>
    <property type="match status" value="1"/>
</dbReference>
<dbReference type="Pfam" id="PF00989">
    <property type="entry name" value="PAS"/>
    <property type="match status" value="2"/>
</dbReference>
<dbReference type="InterPro" id="IPR001610">
    <property type="entry name" value="PAC"/>
</dbReference>
<dbReference type="Proteomes" id="UP000193006">
    <property type="component" value="Chromosome"/>
</dbReference>
<dbReference type="SMART" id="SM00091">
    <property type="entry name" value="PAS"/>
    <property type="match status" value="3"/>
</dbReference>
<dbReference type="InterPro" id="IPR036097">
    <property type="entry name" value="HisK_dim/P_sf"/>
</dbReference>
<dbReference type="SMART" id="SM00387">
    <property type="entry name" value="HATPase_c"/>
    <property type="match status" value="1"/>
</dbReference>
<evidence type="ECO:0000259" key="12">
    <source>
        <dbReference type="PROSITE" id="PS50113"/>
    </source>
</evidence>
<keyword evidence="9" id="KW-0902">Two-component regulatory system</keyword>
<dbReference type="CDD" id="cd00130">
    <property type="entry name" value="PAS"/>
    <property type="match status" value="3"/>
</dbReference>
<feature type="domain" description="PAC" evidence="12">
    <location>
        <begin position="198"/>
        <end position="249"/>
    </location>
</feature>
<keyword evidence="6 13" id="KW-0418">Kinase</keyword>
<dbReference type="SUPFAM" id="SSF47384">
    <property type="entry name" value="Homodimeric domain of signal transducing histidine kinase"/>
    <property type="match status" value="1"/>
</dbReference>
<feature type="domain" description="PAS" evidence="11">
    <location>
        <begin position="5"/>
        <end position="75"/>
    </location>
</feature>
<comment type="catalytic activity">
    <reaction evidence="1">
        <text>ATP + protein L-histidine = ADP + protein N-phospho-L-histidine.</text>
        <dbReference type="EC" id="2.7.13.3"/>
    </reaction>
</comment>
<dbReference type="PANTHER" id="PTHR43065:SF10">
    <property type="entry name" value="PEROXIDE STRESS-ACTIVATED HISTIDINE KINASE MAK3"/>
    <property type="match status" value="1"/>
</dbReference>
<dbReference type="InterPro" id="IPR003594">
    <property type="entry name" value="HATPase_dom"/>
</dbReference>
<dbReference type="InterPro" id="IPR005467">
    <property type="entry name" value="His_kinase_dom"/>
</dbReference>
<dbReference type="NCBIfam" id="TIGR00229">
    <property type="entry name" value="sensory_box"/>
    <property type="match status" value="3"/>
</dbReference>
<dbReference type="GO" id="GO:0006355">
    <property type="term" value="P:regulation of DNA-templated transcription"/>
    <property type="evidence" value="ECO:0007669"/>
    <property type="project" value="InterPro"/>
</dbReference>
<evidence type="ECO:0000259" key="10">
    <source>
        <dbReference type="PROSITE" id="PS50109"/>
    </source>
</evidence>
<dbReference type="GO" id="GO:0000155">
    <property type="term" value="F:phosphorelay sensor kinase activity"/>
    <property type="evidence" value="ECO:0007669"/>
    <property type="project" value="InterPro"/>
</dbReference>
<dbReference type="PROSITE" id="PS50109">
    <property type="entry name" value="HIS_KIN"/>
    <property type="match status" value="1"/>
</dbReference>
<evidence type="ECO:0000256" key="6">
    <source>
        <dbReference type="ARBA" id="ARBA00022777"/>
    </source>
</evidence>
<dbReference type="InterPro" id="IPR000700">
    <property type="entry name" value="PAS-assoc_C"/>
</dbReference>
<keyword evidence="4 13" id="KW-0808">Transferase</keyword>
<evidence type="ECO:0000256" key="2">
    <source>
        <dbReference type="ARBA" id="ARBA00012438"/>
    </source>
</evidence>
<evidence type="ECO:0000256" key="1">
    <source>
        <dbReference type="ARBA" id="ARBA00000085"/>
    </source>
</evidence>
<feature type="domain" description="PAS" evidence="11">
    <location>
        <begin position="127"/>
        <end position="199"/>
    </location>
</feature>
<dbReference type="RefSeq" id="WP_066154746.1">
    <property type="nucleotide sequence ID" value="NZ_CP020814.1"/>
</dbReference>
<accession>A0A1X9MLG1</accession>
<evidence type="ECO:0000256" key="8">
    <source>
        <dbReference type="ARBA" id="ARBA00022969"/>
    </source>
</evidence>
<dbReference type="PROSITE" id="PS50113">
    <property type="entry name" value="PAC"/>
    <property type="match status" value="2"/>
</dbReference>
<evidence type="ECO:0000256" key="7">
    <source>
        <dbReference type="ARBA" id="ARBA00022840"/>
    </source>
</evidence>
<evidence type="ECO:0000256" key="5">
    <source>
        <dbReference type="ARBA" id="ARBA00022741"/>
    </source>
</evidence>
<dbReference type="InterPro" id="IPR013655">
    <property type="entry name" value="PAS_fold_3"/>
</dbReference>
<feature type="domain" description="Histidine kinase" evidence="10">
    <location>
        <begin position="387"/>
        <end position="593"/>
    </location>
</feature>
<dbReference type="STRING" id="199441.BkAM31D_24110"/>
<dbReference type="Pfam" id="PF00512">
    <property type="entry name" value="HisKA"/>
    <property type="match status" value="1"/>
</dbReference>
<dbReference type="InterPro" id="IPR036890">
    <property type="entry name" value="HATPase_C_sf"/>
</dbReference>
<dbReference type="Gene3D" id="3.30.565.10">
    <property type="entry name" value="Histidine kinase-like ATPase, C-terminal domain"/>
    <property type="match status" value="1"/>
</dbReference>
<keyword evidence="5" id="KW-0547">Nucleotide-binding</keyword>